<dbReference type="AlphaFoldDB" id="A0A150NAB9"/>
<dbReference type="EMBL" id="RCTJ01000006">
    <property type="protein sequence ID" value="RLQ14785.1"/>
    <property type="molecule type" value="Genomic_DNA"/>
</dbReference>
<dbReference type="Proteomes" id="UP000773850">
    <property type="component" value="Unassembled WGS sequence"/>
</dbReference>
<gene>
    <name evidence="2" type="ORF">B4109_2124</name>
    <name evidence="3" type="ORF">B4114_2201</name>
    <name evidence="4" type="ORF">D9548_03465</name>
    <name evidence="1" type="ORF">GS8_2268</name>
</gene>
<proteinExistence type="predicted"/>
<evidence type="ECO:0000313" key="1">
    <source>
        <dbReference type="EMBL" id="KAF6510111.1"/>
    </source>
</evidence>
<reference evidence="4 7" key="3">
    <citation type="submission" date="2018-10" db="EMBL/GenBank/DDBJ databases">
        <title>Geobacillus stearothermophilus in processing lines of powdered infant formula.</title>
        <authorList>
            <person name="Rhee M.S."/>
            <person name="Choi I.-G."/>
            <person name="Cho T.J."/>
            <person name="Park B."/>
        </authorList>
    </citation>
    <scope>NUCLEOTIDE SEQUENCE [LARGE SCALE GENOMIC DNA]</scope>
    <source>
        <strain evidence="4 7">FHS-PPGT130</strain>
    </source>
</reference>
<evidence type="ECO:0000313" key="6">
    <source>
        <dbReference type="Proteomes" id="UP000075517"/>
    </source>
</evidence>
<reference evidence="5 6" key="1">
    <citation type="submission" date="2016-01" db="EMBL/GenBank/DDBJ databases">
        <title>Draft Genome Sequences of Seven Thermophilic Sporeformers Isolated from Foods.</title>
        <authorList>
            <person name="Berendsen E.M."/>
            <person name="Wells-Bennik M.H."/>
            <person name="Krawcyk A.O."/>
            <person name="De Jong A."/>
            <person name="Holsappel S."/>
            <person name="Eijlander R.T."/>
            <person name="Kuipers O.P."/>
        </authorList>
    </citation>
    <scope>NUCLEOTIDE SEQUENCE [LARGE SCALE GENOMIC DNA]</scope>
    <source>
        <strain evidence="2 5">B4109</strain>
        <strain evidence="3 6">B4114</strain>
    </source>
</reference>
<evidence type="ECO:0000313" key="2">
    <source>
        <dbReference type="EMBL" id="KYD21799.1"/>
    </source>
</evidence>
<evidence type="ECO:0000313" key="3">
    <source>
        <dbReference type="EMBL" id="KYD33655.1"/>
    </source>
</evidence>
<dbReference type="Proteomes" id="UP000075517">
    <property type="component" value="Unassembled WGS sequence"/>
</dbReference>
<evidence type="ECO:0000313" key="4">
    <source>
        <dbReference type="EMBL" id="RLQ14785.1"/>
    </source>
</evidence>
<organism evidence="3 6">
    <name type="scientific">Geobacillus stearothermophilus</name>
    <name type="common">Bacillus stearothermophilus</name>
    <dbReference type="NCBI Taxonomy" id="1422"/>
    <lineage>
        <taxon>Bacteria</taxon>
        <taxon>Bacillati</taxon>
        <taxon>Bacillota</taxon>
        <taxon>Bacilli</taxon>
        <taxon>Bacillales</taxon>
        <taxon>Anoxybacillaceae</taxon>
        <taxon>Geobacillus</taxon>
    </lineage>
</organism>
<evidence type="ECO:0000313" key="8">
    <source>
        <dbReference type="Proteomes" id="UP000773850"/>
    </source>
</evidence>
<dbReference type="Proteomes" id="UP000075424">
    <property type="component" value="Unassembled WGS sequence"/>
</dbReference>
<comment type="caution">
    <text evidence="3">The sequence shown here is derived from an EMBL/GenBank/DDBJ whole genome shotgun (WGS) entry which is preliminary data.</text>
</comment>
<accession>A0A150NAB9</accession>
<protein>
    <submittedName>
        <fullName evidence="4">YrzI family small protein</fullName>
    </submittedName>
</protein>
<reference evidence="1 8" key="2">
    <citation type="submission" date="2016-03" db="EMBL/GenBank/DDBJ databases">
        <title>Spore heat resistance.</title>
        <authorList>
            <person name="Boekhorst J."/>
            <person name="Berendsen E.M."/>
            <person name="Wells-Bennik M.H."/>
            <person name="Kuipers O.P."/>
        </authorList>
    </citation>
    <scope>NUCLEOTIDE SEQUENCE [LARGE SCALE GENOMIC DNA]</scope>
    <source>
        <strain evidence="1 8">GS8</strain>
    </source>
</reference>
<name>A0A150NAB9_GEOSE</name>
<dbReference type="EMBL" id="LQYV01000132">
    <property type="protein sequence ID" value="KYD21799.1"/>
    <property type="molecule type" value="Genomic_DNA"/>
</dbReference>
<dbReference type="EMBL" id="LUCS01000028">
    <property type="protein sequence ID" value="KAF6510111.1"/>
    <property type="molecule type" value="Genomic_DNA"/>
</dbReference>
<keyword evidence="8" id="KW-1185">Reference proteome</keyword>
<dbReference type="PATRIC" id="fig|1422.17.peg.432"/>
<dbReference type="Proteomes" id="UP000266922">
    <property type="component" value="Unassembled WGS sequence"/>
</dbReference>
<sequence>MPKGGFFLTITIERRKPRQGNREEKRFARAAEEELVDRKCFFHQRLL</sequence>
<evidence type="ECO:0000313" key="7">
    <source>
        <dbReference type="Proteomes" id="UP000266922"/>
    </source>
</evidence>
<dbReference type="EMBL" id="LQYY01000090">
    <property type="protein sequence ID" value="KYD33655.1"/>
    <property type="molecule type" value="Genomic_DNA"/>
</dbReference>
<evidence type="ECO:0000313" key="5">
    <source>
        <dbReference type="Proteomes" id="UP000075424"/>
    </source>
</evidence>